<sequence length="308" mass="34117">MPSVLSTLATPNSWPVGALVFLLTVAVVLATRFIPWTRPSFPSKAPRLLKGWPIIGSTGFFRARCDFLKENRQRDPSGQFSFYYGPHPIVALSGPSARLSFYTSRGLDLSAGFSTLFAAAPSLNHMSRDVDMPTYFSTMFRRFLHKDWISSSVAHLTSDAKAAVSTLDTSVPTDPFDVMIKLIYRMTHRNFGSHDIADDPKLLQESLAAYGRLDSSSGIDVMFPRLPTPNRLRRMWAGAKLYWTFQKIITDRQTTGRSEPDALQVMMDQGDSDIVISSVNPPVATSPLSCPNQLPLLPAETNLLLSSL</sequence>
<dbReference type="InterPro" id="IPR036396">
    <property type="entry name" value="Cyt_P450_sf"/>
</dbReference>
<dbReference type="EMBL" id="NJEU01001127">
    <property type="protein sequence ID" value="PHH68465.1"/>
    <property type="molecule type" value="Genomic_DNA"/>
</dbReference>
<reference evidence="2 3" key="1">
    <citation type="submission" date="2017-06" db="EMBL/GenBank/DDBJ databases">
        <title>Ant-infecting Ophiocordyceps genomes reveal a high diversity of potential behavioral manipulation genes and a possible major role for enterotoxins.</title>
        <authorList>
            <person name="De Bekker C."/>
            <person name="Evans H.C."/>
            <person name="Brachmann A."/>
            <person name="Hughes D.P."/>
        </authorList>
    </citation>
    <scope>NUCLEOTIDE SEQUENCE [LARGE SCALE GENOMIC DNA]</scope>
    <source>
        <strain evidence="2 3">1348a</strain>
    </source>
</reference>
<organism evidence="2 3">
    <name type="scientific">Ophiocordyceps australis</name>
    <dbReference type="NCBI Taxonomy" id="1399860"/>
    <lineage>
        <taxon>Eukaryota</taxon>
        <taxon>Fungi</taxon>
        <taxon>Dikarya</taxon>
        <taxon>Ascomycota</taxon>
        <taxon>Pezizomycotina</taxon>
        <taxon>Sordariomycetes</taxon>
        <taxon>Hypocreomycetidae</taxon>
        <taxon>Hypocreales</taxon>
        <taxon>Ophiocordycipitaceae</taxon>
        <taxon>Ophiocordyceps</taxon>
    </lineage>
</organism>
<gene>
    <name evidence="2" type="ORF">CDD82_541</name>
</gene>
<dbReference type="Gene3D" id="1.10.630.10">
    <property type="entry name" value="Cytochrome P450"/>
    <property type="match status" value="1"/>
</dbReference>
<dbReference type="SUPFAM" id="SSF48264">
    <property type="entry name" value="Cytochrome P450"/>
    <property type="match status" value="1"/>
</dbReference>
<dbReference type="GO" id="GO:0016705">
    <property type="term" value="F:oxidoreductase activity, acting on paired donors, with incorporation or reduction of molecular oxygen"/>
    <property type="evidence" value="ECO:0007669"/>
    <property type="project" value="InterPro"/>
</dbReference>
<comment type="caution">
    <text evidence="2">The sequence shown here is derived from an EMBL/GenBank/DDBJ whole genome shotgun (WGS) entry which is preliminary data.</text>
</comment>
<accession>A0A2C5YG17</accession>
<protein>
    <recommendedName>
        <fullName evidence="4">Cytochrome P450</fullName>
    </recommendedName>
</protein>
<evidence type="ECO:0008006" key="4">
    <source>
        <dbReference type="Google" id="ProtNLM"/>
    </source>
</evidence>
<keyword evidence="1" id="KW-1133">Transmembrane helix</keyword>
<evidence type="ECO:0000313" key="3">
    <source>
        <dbReference type="Proteomes" id="UP000224854"/>
    </source>
</evidence>
<dbReference type="OrthoDB" id="1055148at2759"/>
<dbReference type="GO" id="GO:0020037">
    <property type="term" value="F:heme binding"/>
    <property type="evidence" value="ECO:0007669"/>
    <property type="project" value="InterPro"/>
</dbReference>
<keyword evidence="3" id="KW-1185">Reference proteome</keyword>
<proteinExistence type="predicted"/>
<evidence type="ECO:0000256" key="1">
    <source>
        <dbReference type="SAM" id="Phobius"/>
    </source>
</evidence>
<dbReference type="GO" id="GO:0005506">
    <property type="term" value="F:iron ion binding"/>
    <property type="evidence" value="ECO:0007669"/>
    <property type="project" value="InterPro"/>
</dbReference>
<keyword evidence="1" id="KW-0472">Membrane</keyword>
<dbReference type="Proteomes" id="UP000224854">
    <property type="component" value="Unassembled WGS sequence"/>
</dbReference>
<dbReference type="GO" id="GO:0004497">
    <property type="term" value="F:monooxygenase activity"/>
    <property type="evidence" value="ECO:0007669"/>
    <property type="project" value="InterPro"/>
</dbReference>
<evidence type="ECO:0000313" key="2">
    <source>
        <dbReference type="EMBL" id="PHH68465.1"/>
    </source>
</evidence>
<name>A0A2C5YG17_9HYPO</name>
<dbReference type="AlphaFoldDB" id="A0A2C5YG17"/>
<feature type="transmembrane region" description="Helical" evidence="1">
    <location>
        <begin position="12"/>
        <end position="34"/>
    </location>
</feature>
<keyword evidence="1" id="KW-0812">Transmembrane</keyword>